<dbReference type="RefSeq" id="WP_063381502.1">
    <property type="nucleotide sequence ID" value="NZ_AUXX01000020.1"/>
</dbReference>
<proteinExistence type="inferred from homology"/>
<evidence type="ECO:0000313" key="3">
    <source>
        <dbReference type="EMBL" id="KZN65560.1"/>
    </source>
</evidence>
<feature type="domain" description="Beta-lactamase-related" evidence="2">
    <location>
        <begin position="59"/>
        <end position="437"/>
    </location>
</feature>
<comment type="similarity">
    <text evidence="1">Belongs to the beta-lactamase family.</text>
</comment>
<evidence type="ECO:0000313" key="4">
    <source>
        <dbReference type="Proteomes" id="UP000076661"/>
    </source>
</evidence>
<dbReference type="PATRIC" id="fig|1365257.3.peg.2872"/>
<dbReference type="EMBL" id="AUXX01000020">
    <property type="protein sequence ID" value="KZN65560.1"/>
    <property type="molecule type" value="Genomic_DNA"/>
</dbReference>
<dbReference type="InterPro" id="IPR012338">
    <property type="entry name" value="Beta-lactam/transpept-like"/>
</dbReference>
<comment type="caution">
    <text evidence="3">The sequence shown here is derived from an EMBL/GenBank/DDBJ whole genome shotgun (WGS) entry which is preliminary data.</text>
</comment>
<dbReference type="PANTHER" id="PTHR22935">
    <property type="entry name" value="PENICILLIN-BINDING PROTEIN"/>
    <property type="match status" value="1"/>
</dbReference>
<protein>
    <recommendedName>
        <fullName evidence="2">Beta-lactamase-related domain-containing protein</fullName>
    </recommendedName>
</protein>
<dbReference type="SUPFAM" id="SSF56601">
    <property type="entry name" value="beta-lactamase/transpeptidase-like"/>
    <property type="match status" value="1"/>
</dbReference>
<evidence type="ECO:0000256" key="1">
    <source>
        <dbReference type="ARBA" id="ARBA00038473"/>
    </source>
</evidence>
<dbReference type="Proteomes" id="UP000076661">
    <property type="component" value="Unassembled WGS sequence"/>
</dbReference>
<dbReference type="AlphaFoldDB" id="A0A161YT97"/>
<gene>
    <name evidence="3" type="ORF">N478_20895</name>
</gene>
<dbReference type="InterPro" id="IPR001466">
    <property type="entry name" value="Beta-lactam-related"/>
</dbReference>
<accession>A0A161YT97</accession>
<dbReference type="Gene3D" id="3.40.710.10">
    <property type="entry name" value="DD-peptidase/beta-lactamase superfamily"/>
    <property type="match status" value="1"/>
</dbReference>
<evidence type="ECO:0000259" key="2">
    <source>
        <dbReference type="Pfam" id="PF00144"/>
    </source>
</evidence>
<name>A0A161YT97_9GAMM</name>
<organism evidence="3 4">
    <name type="scientific">Pseudoalteromonas luteoviolacea S4060-1</name>
    <dbReference type="NCBI Taxonomy" id="1365257"/>
    <lineage>
        <taxon>Bacteria</taxon>
        <taxon>Pseudomonadati</taxon>
        <taxon>Pseudomonadota</taxon>
        <taxon>Gammaproteobacteria</taxon>
        <taxon>Alteromonadales</taxon>
        <taxon>Pseudoalteromonadaceae</taxon>
        <taxon>Pseudoalteromonas</taxon>
    </lineage>
</organism>
<dbReference type="InterPro" id="IPR051478">
    <property type="entry name" value="Beta-lactamase-like_AB/R"/>
</dbReference>
<reference evidence="3 4" key="1">
    <citation type="submission" date="2013-07" db="EMBL/GenBank/DDBJ databases">
        <title>Comparative Genomic and Metabolomic Analysis of Twelve Strains of Pseudoalteromonas luteoviolacea.</title>
        <authorList>
            <person name="Vynne N.G."/>
            <person name="Mansson M."/>
            <person name="Gram L."/>
        </authorList>
    </citation>
    <scope>NUCLEOTIDE SEQUENCE [LARGE SCALE GENOMIC DNA]</scope>
    <source>
        <strain evidence="3 4">S4060-1</strain>
    </source>
</reference>
<dbReference type="Pfam" id="PF00144">
    <property type="entry name" value="Beta-lactamase"/>
    <property type="match status" value="1"/>
</dbReference>
<sequence>MNQVHQQQFRFLFLCFISVFLSACFKDSIAKDYKITAEKKELFEKTFNEYCEKKLFFGSVYVTSGEQVVYESNCGPRNMQEYTSDPERRIGANSADSKYRIGSNTKEFAAAALLNILDGEDLRKKTIGDYLKWFPDNECKKVSLHNLLSMSSGIKDYSSNPEVYLNWGWRPYLGNQSLDFNGPEEFTNMFCSCSGLTGNEEQESSLKQGSKFEYSNCNYYLIGNIIEQHLAGHQGDISPEFYFGNIIERKILKPLNMLDSGTFNALGIYEKMTTGYVYRENPYLPCAAGRLPNTGGPEPYQNILKNPYSNPMVLYSAGDMYSTVKDMHKWDQGLYGDLVLNTDQKERAFSPYQRTNNKSQCEYFGYGWFITYIPKKHGKKLHCPKHPSKHHLSMEVLKQHERYLHYSGSYPYSWVTNFSRLVERNQAVMVFSNYNQTGLETDCIAEEIRNIIFYGEQHQSDDCQSILSGGIEDKLNDFKNHNEALCKAQATLMSTQRLDRN</sequence>
<dbReference type="PANTHER" id="PTHR22935:SF95">
    <property type="entry name" value="BETA-LACTAMASE-LIKE 1-RELATED"/>
    <property type="match status" value="1"/>
</dbReference>